<dbReference type="SUPFAM" id="SSF48403">
    <property type="entry name" value="Ankyrin repeat"/>
    <property type="match status" value="1"/>
</dbReference>
<dbReference type="EnsemblPlants" id="KRH52292">
    <property type="protein sequence ID" value="KRH52292"/>
    <property type="gene ID" value="GLYMA_06G059300"/>
</dbReference>
<reference evidence="4" key="3">
    <citation type="submission" date="2018-07" db="EMBL/GenBank/DDBJ databases">
        <title>WGS assembly of Glycine max.</title>
        <authorList>
            <person name="Schmutz J."/>
            <person name="Cannon S."/>
            <person name="Schlueter J."/>
            <person name="Ma J."/>
            <person name="Mitros T."/>
            <person name="Nelson W."/>
            <person name="Hyten D."/>
            <person name="Song Q."/>
            <person name="Thelen J."/>
            <person name="Cheng J."/>
            <person name="Xu D."/>
            <person name="Hellsten U."/>
            <person name="May G."/>
            <person name="Yu Y."/>
            <person name="Sakurai T."/>
            <person name="Umezawa T."/>
            <person name="Bhattacharyya M."/>
            <person name="Sandhu D."/>
            <person name="Valliyodan B."/>
            <person name="Lindquist E."/>
            <person name="Peto M."/>
            <person name="Grant D."/>
            <person name="Shu S."/>
            <person name="Goodstein D."/>
            <person name="Barry K."/>
            <person name="Futrell-Griggs M."/>
            <person name="Abernathy B."/>
            <person name="Du J."/>
            <person name="Tian Z."/>
            <person name="Zhu L."/>
            <person name="Gill N."/>
            <person name="Joshi T."/>
            <person name="Libault M."/>
            <person name="Sethuraman A."/>
            <person name="Zhang X."/>
            <person name="Shinozaki K."/>
            <person name="Nguyen H."/>
            <person name="Wing R."/>
            <person name="Cregan P."/>
            <person name="Specht J."/>
            <person name="Grimwood J."/>
            <person name="Rokhsar D."/>
            <person name="Stacey G."/>
            <person name="Shoemaker R."/>
            <person name="Jackson S."/>
        </authorList>
    </citation>
    <scope>NUCLEOTIDE SEQUENCE</scope>
    <source>
        <tissue evidence="4">Callus</tissue>
    </source>
</reference>
<reference evidence="4 5" key="1">
    <citation type="journal article" date="2010" name="Nature">
        <title>Genome sequence of the palaeopolyploid soybean.</title>
        <authorList>
            <person name="Schmutz J."/>
            <person name="Cannon S.B."/>
            <person name="Schlueter J."/>
            <person name="Ma J."/>
            <person name="Mitros T."/>
            <person name="Nelson W."/>
            <person name="Hyten D.L."/>
            <person name="Song Q."/>
            <person name="Thelen J.J."/>
            <person name="Cheng J."/>
            <person name="Xu D."/>
            <person name="Hellsten U."/>
            <person name="May G.D."/>
            <person name="Yu Y."/>
            <person name="Sakurai T."/>
            <person name="Umezawa T."/>
            <person name="Bhattacharyya M.K."/>
            <person name="Sandhu D."/>
            <person name="Valliyodan B."/>
            <person name="Lindquist E."/>
            <person name="Peto M."/>
            <person name="Grant D."/>
            <person name="Shu S."/>
            <person name="Goodstein D."/>
            <person name="Barry K."/>
            <person name="Futrell-Griggs M."/>
            <person name="Abernathy B."/>
            <person name="Du J."/>
            <person name="Tian Z."/>
            <person name="Zhu L."/>
            <person name="Gill N."/>
            <person name="Joshi T."/>
            <person name="Libault M."/>
            <person name="Sethuraman A."/>
            <person name="Zhang X.-C."/>
            <person name="Shinozaki K."/>
            <person name="Nguyen H.T."/>
            <person name="Wing R.A."/>
            <person name="Cregan P."/>
            <person name="Specht J."/>
            <person name="Grimwood J."/>
            <person name="Rokhsar D."/>
            <person name="Stacey G."/>
            <person name="Shoemaker R.C."/>
            <person name="Jackson S.A."/>
        </authorList>
    </citation>
    <scope>NUCLEOTIDE SEQUENCE [LARGE SCALE GENOMIC DNA]</scope>
    <source>
        <strain evidence="5">cv. Williams 82</strain>
        <tissue evidence="4">Callus</tissue>
    </source>
</reference>
<evidence type="ECO:0000313" key="6">
    <source>
        <dbReference type="Proteomes" id="UP000008827"/>
    </source>
</evidence>
<keyword evidence="6" id="KW-1185">Reference proteome</keyword>
<gene>
    <name evidence="5" type="primary">LOC102663913</name>
    <name evidence="4" type="ORF">GLYMA_06G059300</name>
</gene>
<dbReference type="OrthoDB" id="674805at2759"/>
<evidence type="ECO:0000256" key="1">
    <source>
        <dbReference type="ARBA" id="ARBA00004413"/>
    </source>
</evidence>
<dbReference type="GeneID" id="102663913"/>
<dbReference type="EMBL" id="CM000839">
    <property type="protein sequence ID" value="KRH52292.1"/>
    <property type="molecule type" value="Genomic_DNA"/>
</dbReference>
<dbReference type="Proteomes" id="UP000008827">
    <property type="component" value="Chromosome 6"/>
</dbReference>
<proteinExistence type="predicted"/>
<dbReference type="PANTHER" id="PTHR24128:SF24">
    <property type="entry name" value="ANKYRIN REPEAT PROTEIN"/>
    <property type="match status" value="1"/>
</dbReference>
<dbReference type="GO" id="GO:0005886">
    <property type="term" value="C:plasma membrane"/>
    <property type="evidence" value="ECO:0007669"/>
    <property type="project" value="UniProtKB-SubCell"/>
</dbReference>
<dbReference type="OMA" id="RIDETMF"/>
<dbReference type="PANTHER" id="PTHR24128">
    <property type="entry name" value="HOMEOBOX PROTEIN WARIAI"/>
    <property type="match status" value="1"/>
</dbReference>
<dbReference type="Gene3D" id="1.25.40.20">
    <property type="entry name" value="Ankyrin repeat-containing domain"/>
    <property type="match status" value="1"/>
</dbReference>
<feature type="region of interest" description="Disordered" evidence="3">
    <location>
        <begin position="313"/>
        <end position="339"/>
    </location>
</feature>
<dbReference type="RefSeq" id="XP_014632775.1">
    <property type="nucleotide sequence ID" value="XM_014777289.3"/>
</dbReference>
<dbReference type="PROSITE" id="PS50088">
    <property type="entry name" value="ANK_REPEAT"/>
    <property type="match status" value="2"/>
</dbReference>
<dbReference type="Pfam" id="PF12796">
    <property type="entry name" value="Ank_2"/>
    <property type="match status" value="2"/>
</dbReference>
<feature type="repeat" description="ANK" evidence="2">
    <location>
        <begin position="184"/>
        <end position="216"/>
    </location>
</feature>
<dbReference type="InterPro" id="IPR036770">
    <property type="entry name" value="Ankyrin_rpt-contain_sf"/>
</dbReference>
<sequence>MIDSLISAAKVGDIDLLYKLIQMQPYVLEHTDFMPFVDTPLHVAAAAGHASFATEIMRLKPSSVWKLNQCGLSPMHLALQNKHYRMVCRFVNINKDLVRVKGREGLTPLHIATQTGRTDLVAKFLSACPGSIEDVTVRSETALHIAVKYDQFKALEVLVGWLQRNCQRLAEDREKRVLNWQDEAGNTALHLSVLKGFPQAVRLLIDRNIDKKVKNFEDSTALDIVEINQTQAHCALIRNELVRGGALRGFSLANVPLLEEELRAKITFNERIPIYVTRLRKRISNDTRNALLVIAILFVTSTYEEALSPPGGVYQGEASSVTTSKKTRASLHQRDYATP</sequence>
<dbReference type="KEGG" id="gmx:102663913"/>
<dbReference type="Pfam" id="PF13857">
    <property type="entry name" value="Ank_5"/>
    <property type="match status" value="1"/>
</dbReference>
<dbReference type="PaxDb" id="3847-GLYMA06G06220.2"/>
<organism evidence="4">
    <name type="scientific">Glycine max</name>
    <name type="common">Soybean</name>
    <name type="synonym">Glycine hispida</name>
    <dbReference type="NCBI Taxonomy" id="3847"/>
    <lineage>
        <taxon>Eukaryota</taxon>
        <taxon>Viridiplantae</taxon>
        <taxon>Streptophyta</taxon>
        <taxon>Embryophyta</taxon>
        <taxon>Tracheophyta</taxon>
        <taxon>Spermatophyta</taxon>
        <taxon>Magnoliopsida</taxon>
        <taxon>eudicotyledons</taxon>
        <taxon>Gunneridae</taxon>
        <taxon>Pentapetalae</taxon>
        <taxon>rosids</taxon>
        <taxon>fabids</taxon>
        <taxon>Fabales</taxon>
        <taxon>Fabaceae</taxon>
        <taxon>Papilionoideae</taxon>
        <taxon>50 kb inversion clade</taxon>
        <taxon>NPAAA clade</taxon>
        <taxon>indigoferoid/millettioid clade</taxon>
        <taxon>Phaseoleae</taxon>
        <taxon>Glycine</taxon>
        <taxon>Glycine subgen. Soja</taxon>
    </lineage>
</organism>
<reference evidence="5" key="2">
    <citation type="submission" date="2018-02" db="UniProtKB">
        <authorList>
            <consortium name="EnsemblPlants"/>
        </authorList>
    </citation>
    <scope>IDENTIFICATION</scope>
    <source>
        <strain evidence="5">Williams 82</strain>
    </source>
</reference>
<protein>
    <submittedName>
        <fullName evidence="4 5">Uncharacterized protein</fullName>
    </submittedName>
</protein>
<keyword evidence="2" id="KW-0040">ANK repeat</keyword>
<evidence type="ECO:0000313" key="5">
    <source>
        <dbReference type="EnsemblPlants" id="KRH52292"/>
    </source>
</evidence>
<evidence type="ECO:0000313" key="4">
    <source>
        <dbReference type="EMBL" id="KRH52292.1"/>
    </source>
</evidence>
<dbReference type="SMART" id="SM00248">
    <property type="entry name" value="ANK"/>
    <property type="match status" value="5"/>
</dbReference>
<evidence type="ECO:0000256" key="3">
    <source>
        <dbReference type="SAM" id="MobiDB-lite"/>
    </source>
</evidence>
<dbReference type="AlphaFoldDB" id="A0A0R0JKE1"/>
<comment type="subcellular location">
    <subcellularLocation>
        <location evidence="1">Cell membrane</location>
        <topology evidence="1">Peripheral membrane protein</topology>
        <orientation evidence="1">Cytoplasmic side</orientation>
    </subcellularLocation>
</comment>
<name>A0A0R0JKE1_SOYBN</name>
<dbReference type="STRING" id="3847.A0A0R0JKE1"/>
<dbReference type="SMR" id="A0A0R0JKE1"/>
<dbReference type="PROSITE" id="PS50297">
    <property type="entry name" value="ANK_REP_REGION"/>
    <property type="match status" value="2"/>
</dbReference>
<evidence type="ECO:0000256" key="2">
    <source>
        <dbReference type="PROSITE-ProRule" id="PRU00023"/>
    </source>
</evidence>
<dbReference type="InterPro" id="IPR002110">
    <property type="entry name" value="Ankyrin_rpt"/>
</dbReference>
<dbReference type="Gramene" id="KRH52292">
    <property type="protein sequence ID" value="KRH52292"/>
    <property type="gene ID" value="GLYMA_06G059300"/>
</dbReference>
<accession>A0A0R0JKE1</accession>
<feature type="repeat" description="ANK" evidence="2">
    <location>
        <begin position="104"/>
        <end position="125"/>
    </location>
</feature>